<evidence type="ECO:0000313" key="7">
    <source>
        <dbReference type="EMBL" id="RJX70884.1"/>
    </source>
</evidence>
<dbReference type="InterPro" id="IPR016161">
    <property type="entry name" value="Ald_DH/histidinol_DH"/>
</dbReference>
<gene>
    <name evidence="7" type="ORF">D6858_01770</name>
</gene>
<organism evidence="7 8">
    <name type="scientific">Tsuneonella suprasediminis</name>
    <dbReference type="NCBI Taxonomy" id="2306996"/>
    <lineage>
        <taxon>Bacteria</taxon>
        <taxon>Pseudomonadati</taxon>
        <taxon>Pseudomonadota</taxon>
        <taxon>Alphaproteobacteria</taxon>
        <taxon>Sphingomonadales</taxon>
        <taxon>Erythrobacteraceae</taxon>
        <taxon>Tsuneonella</taxon>
    </lineage>
</organism>
<sequence>MNTKMLINGELVDGAGTLDVVNPATGKAFATVARADDAQLEAAVAAAKAAFPAWSKRTYEERGAMIGQLADAIEARKDELAQLLTREQGKPAAQAMGEVIGGIYQLRFYASQRHEPQVIKEDAKARILEHRTPLGVVAAVTPWNFPFLMVTQKIGPALVTGNTVIAKPAPTTPMCALFIAEEAAKIFPAGVLNVIVDENDLGGPLTAHPDIAKVSFTGSTGTGRKVYASGADALKRITLELGGNDAAIVLDDVSPKEIAPKLFNGAMINAGQVCLAIKRVYAPASIYDELCDELAQLAKDAVVDDGANQGAQIGPVQNKMQYEKVLGFLEDARENGTVLAGGDRLDRDGYFIAPTVVKDIPDSARLVREEQFGPVIPVLKYDDIDDVIARANDSEYGLGGTVWSADLDRGVEVAMKIDSGTVWVNKHLDLPFDVPFGGAKQSGIGREGGDEGISAYTQKHVINMALS</sequence>
<accession>A0A419R5N2</accession>
<dbReference type="PROSITE" id="PS00687">
    <property type="entry name" value="ALDEHYDE_DEHYDR_GLU"/>
    <property type="match status" value="1"/>
</dbReference>
<dbReference type="InterPro" id="IPR015590">
    <property type="entry name" value="Aldehyde_DH_dom"/>
</dbReference>
<keyword evidence="8" id="KW-1185">Reference proteome</keyword>
<evidence type="ECO:0000256" key="1">
    <source>
        <dbReference type="ARBA" id="ARBA00009986"/>
    </source>
</evidence>
<dbReference type="FunFam" id="3.40.605.10:FF:000007">
    <property type="entry name" value="NAD/NADP-dependent betaine aldehyde dehydrogenase"/>
    <property type="match status" value="1"/>
</dbReference>
<comment type="caution">
    <text evidence="7">The sequence shown here is derived from an EMBL/GenBank/DDBJ whole genome shotgun (WGS) entry which is preliminary data.</text>
</comment>
<dbReference type="Proteomes" id="UP000284322">
    <property type="component" value="Unassembled WGS sequence"/>
</dbReference>
<dbReference type="Gene3D" id="3.40.309.10">
    <property type="entry name" value="Aldehyde Dehydrogenase, Chain A, domain 2"/>
    <property type="match status" value="1"/>
</dbReference>
<comment type="similarity">
    <text evidence="1 5">Belongs to the aldehyde dehydrogenase family.</text>
</comment>
<dbReference type="Pfam" id="PF00171">
    <property type="entry name" value="Aldedh"/>
    <property type="match status" value="1"/>
</dbReference>
<dbReference type="InterPro" id="IPR016163">
    <property type="entry name" value="Ald_DH_C"/>
</dbReference>
<dbReference type="Gene3D" id="3.40.605.10">
    <property type="entry name" value="Aldehyde Dehydrogenase, Chain A, domain 1"/>
    <property type="match status" value="1"/>
</dbReference>
<feature type="domain" description="Aldehyde dehydrogenase" evidence="6">
    <location>
        <begin position="16"/>
        <end position="460"/>
    </location>
</feature>
<dbReference type="PANTHER" id="PTHR11699">
    <property type="entry name" value="ALDEHYDE DEHYDROGENASE-RELATED"/>
    <property type="match status" value="1"/>
</dbReference>
<dbReference type="CDD" id="cd07106">
    <property type="entry name" value="ALDH_AldA-AAD23400"/>
    <property type="match status" value="1"/>
</dbReference>
<evidence type="ECO:0000259" key="6">
    <source>
        <dbReference type="Pfam" id="PF00171"/>
    </source>
</evidence>
<proteinExistence type="inferred from homology"/>
<evidence type="ECO:0000256" key="5">
    <source>
        <dbReference type="RuleBase" id="RU003345"/>
    </source>
</evidence>
<keyword evidence="3" id="KW-0558">Oxidation</keyword>
<dbReference type="OrthoDB" id="9761688at2"/>
<evidence type="ECO:0000256" key="4">
    <source>
        <dbReference type="PROSITE-ProRule" id="PRU10007"/>
    </source>
</evidence>
<dbReference type="RefSeq" id="WP_120106632.1">
    <property type="nucleotide sequence ID" value="NZ_RAHJ01000004.1"/>
</dbReference>
<dbReference type="InterPro" id="IPR016162">
    <property type="entry name" value="Ald_DH_N"/>
</dbReference>
<evidence type="ECO:0000256" key="2">
    <source>
        <dbReference type="ARBA" id="ARBA00023002"/>
    </source>
</evidence>
<keyword evidence="2 5" id="KW-0560">Oxidoreductase</keyword>
<dbReference type="EMBL" id="RAHJ01000004">
    <property type="protein sequence ID" value="RJX70884.1"/>
    <property type="molecule type" value="Genomic_DNA"/>
</dbReference>
<dbReference type="AlphaFoldDB" id="A0A419R5N2"/>
<dbReference type="GO" id="GO:0016620">
    <property type="term" value="F:oxidoreductase activity, acting on the aldehyde or oxo group of donors, NAD or NADP as acceptor"/>
    <property type="evidence" value="ECO:0007669"/>
    <property type="project" value="InterPro"/>
</dbReference>
<reference evidence="7 8" key="1">
    <citation type="submission" date="2018-09" db="EMBL/GenBank/DDBJ databases">
        <title>Altererythrobacter sp.Ery1 and Ery12, the genome sequencing of novel strains in genus Alterythrobacter.</title>
        <authorList>
            <person name="Cheng H."/>
            <person name="Wu Y.-H."/>
            <person name="Fang C."/>
            <person name="Xu X.-W."/>
        </authorList>
    </citation>
    <scope>NUCLEOTIDE SEQUENCE [LARGE SCALE GENOMIC DNA]</scope>
    <source>
        <strain evidence="7 8">Ery12</strain>
    </source>
</reference>
<dbReference type="InterPro" id="IPR044086">
    <property type="entry name" value="LUC3-like"/>
</dbReference>
<dbReference type="SUPFAM" id="SSF53720">
    <property type="entry name" value="ALDH-like"/>
    <property type="match status" value="1"/>
</dbReference>
<evidence type="ECO:0000256" key="3">
    <source>
        <dbReference type="ARBA" id="ARBA00023097"/>
    </source>
</evidence>
<name>A0A419R5N2_9SPHN</name>
<feature type="active site" evidence="4">
    <location>
        <position position="240"/>
    </location>
</feature>
<protein>
    <submittedName>
        <fullName evidence="7">Aldehyde dehydrogenase family protein</fullName>
    </submittedName>
</protein>
<evidence type="ECO:0000313" key="8">
    <source>
        <dbReference type="Proteomes" id="UP000284322"/>
    </source>
</evidence>
<dbReference type="FunFam" id="3.40.605.10:FF:000026">
    <property type="entry name" value="Aldehyde dehydrogenase, putative"/>
    <property type="match status" value="1"/>
</dbReference>
<dbReference type="InterPro" id="IPR029510">
    <property type="entry name" value="Ald_DH_CS_GLU"/>
</dbReference>